<accession>Q21NK4</accession>
<dbReference type="AlphaFoldDB" id="Q21NK4"/>
<dbReference type="KEGG" id="sde:Sde_0461"/>
<evidence type="ECO:0000313" key="1">
    <source>
        <dbReference type="EMBL" id="ABD79725.1"/>
    </source>
</evidence>
<organism evidence="1 2">
    <name type="scientific">Saccharophagus degradans (strain 2-40 / ATCC 43961 / DSM 17024)</name>
    <dbReference type="NCBI Taxonomy" id="203122"/>
    <lineage>
        <taxon>Bacteria</taxon>
        <taxon>Pseudomonadati</taxon>
        <taxon>Pseudomonadota</taxon>
        <taxon>Gammaproteobacteria</taxon>
        <taxon>Cellvibrionales</taxon>
        <taxon>Cellvibrionaceae</taxon>
        <taxon>Saccharophagus</taxon>
    </lineage>
</organism>
<evidence type="ECO:0000313" key="2">
    <source>
        <dbReference type="Proteomes" id="UP000001947"/>
    </source>
</evidence>
<dbReference type="HOGENOM" id="CLU_1991068_0_0_6"/>
<name>Q21NK4_SACD2</name>
<sequence>MANMRILFLTVTIILLSGCTSLRDNHSSGVSHCTLDGIDERLKKYKYSSPKSIEQILALYKVEVQPYENEKLKVKWDQFQDSFSAGDCAYYFTTDEKSWASLAGLKGYIIFRDAEAIEVFIVARS</sequence>
<proteinExistence type="predicted"/>
<evidence type="ECO:0008006" key="3">
    <source>
        <dbReference type="Google" id="ProtNLM"/>
    </source>
</evidence>
<keyword evidence="2" id="KW-1185">Reference proteome</keyword>
<dbReference type="EMBL" id="CP000282">
    <property type="protein sequence ID" value="ABD79725.1"/>
    <property type="molecule type" value="Genomic_DNA"/>
</dbReference>
<gene>
    <name evidence="1" type="ordered locus">Sde_0461</name>
</gene>
<protein>
    <recommendedName>
        <fullName evidence="3">Lipoprotein</fullName>
    </recommendedName>
</protein>
<dbReference type="PROSITE" id="PS51257">
    <property type="entry name" value="PROKAR_LIPOPROTEIN"/>
    <property type="match status" value="1"/>
</dbReference>
<reference evidence="1 2" key="1">
    <citation type="journal article" date="2008" name="PLoS Genet.">
        <title>Complete genome sequence of the complex carbohydrate-degrading marine bacterium, Saccharophagus degradans strain 2-40 T.</title>
        <authorList>
            <person name="Weiner R.M."/>
            <person name="Taylor L.E.II."/>
            <person name="Henrissat B."/>
            <person name="Hauser L."/>
            <person name="Land M."/>
            <person name="Coutinho P.M."/>
            <person name="Rancurel C."/>
            <person name="Saunders E.H."/>
            <person name="Longmire A.G."/>
            <person name="Zhang H."/>
            <person name="Bayer E.A."/>
            <person name="Gilbert H.J."/>
            <person name="Larimer F."/>
            <person name="Zhulin I.B."/>
            <person name="Ekborg N.A."/>
            <person name="Lamed R."/>
            <person name="Richardson P.M."/>
            <person name="Borovok I."/>
            <person name="Hutcheson S."/>
        </authorList>
    </citation>
    <scope>NUCLEOTIDE SEQUENCE [LARGE SCALE GENOMIC DNA]</scope>
    <source>
        <strain evidence="2">2-40 / ATCC 43961 / DSM 17024</strain>
    </source>
</reference>
<dbReference type="Proteomes" id="UP000001947">
    <property type="component" value="Chromosome"/>
</dbReference>